<reference evidence="3 4" key="1">
    <citation type="submission" date="2020-07" db="EMBL/GenBank/DDBJ databases">
        <title>Sequencing the genomes of 1000 actinobacteria strains.</title>
        <authorList>
            <person name="Klenk H.-P."/>
        </authorList>
    </citation>
    <scope>NUCLEOTIDE SEQUENCE [LARGE SCALE GENOMIC DNA]</scope>
    <source>
        <strain evidence="3 4">DSM 45975</strain>
    </source>
</reference>
<feature type="region of interest" description="Disordered" evidence="1">
    <location>
        <begin position="354"/>
        <end position="374"/>
    </location>
</feature>
<proteinExistence type="predicted"/>
<keyword evidence="2" id="KW-0812">Transmembrane</keyword>
<accession>A0A839E4A8</accession>
<feature type="transmembrane region" description="Helical" evidence="2">
    <location>
        <begin position="313"/>
        <end position="334"/>
    </location>
</feature>
<organism evidence="3 4">
    <name type="scientific">Halosaccharopolyspora lacisalsi</name>
    <dbReference type="NCBI Taxonomy" id="1000566"/>
    <lineage>
        <taxon>Bacteria</taxon>
        <taxon>Bacillati</taxon>
        <taxon>Actinomycetota</taxon>
        <taxon>Actinomycetes</taxon>
        <taxon>Pseudonocardiales</taxon>
        <taxon>Pseudonocardiaceae</taxon>
        <taxon>Halosaccharopolyspora</taxon>
    </lineage>
</organism>
<sequence>MVRLGLISDPDFPEEIAQYLARVLPDQLPEQLNDDREWSVEVLRDPVAAGRRSGGEILRAAREQSLHREWDYAICVTDLPLRFDNHPVLADVGVEACVGLMSLPALGGVQPYRRARQVVIQILDEILGATEESRELPTQQRRRGLHSLLTEVLGPIRREVPNREEIGVRYRATRKRGRLRLLSGMVRSNTPWRLVFGMSGALAASLAISAFGLTSSTVWQIGDALGAWRRGVIVLGVLALMCTWLILSHKLWDKRNQTVDREQAVLYNVSTAATLGVGVSCLYLSLLVFNIIAALLLIEPELLASKLGHPVGFAHYLGLAWASATMGVAAGALGSGLENDATVRQAAYGYREAQRRRIEQEREKQREQQESGGG</sequence>
<feature type="transmembrane region" description="Helical" evidence="2">
    <location>
        <begin position="194"/>
        <end position="213"/>
    </location>
</feature>
<gene>
    <name evidence="3" type="ORF">FHX42_004024</name>
</gene>
<evidence type="ECO:0008006" key="5">
    <source>
        <dbReference type="Google" id="ProtNLM"/>
    </source>
</evidence>
<keyword evidence="2" id="KW-0472">Membrane</keyword>
<dbReference type="AlphaFoldDB" id="A0A839E4A8"/>
<dbReference type="RefSeq" id="WP_182545862.1">
    <property type="nucleotide sequence ID" value="NZ_JACGWZ010000006.1"/>
</dbReference>
<keyword evidence="4" id="KW-1185">Reference proteome</keyword>
<protein>
    <recommendedName>
        <fullName evidence="5">5,10-methylene-tetrahydrofolate dehydrogenase</fullName>
    </recommendedName>
</protein>
<evidence type="ECO:0000256" key="2">
    <source>
        <dbReference type="SAM" id="Phobius"/>
    </source>
</evidence>
<evidence type="ECO:0000313" key="4">
    <source>
        <dbReference type="Proteomes" id="UP000569329"/>
    </source>
</evidence>
<feature type="transmembrane region" description="Helical" evidence="2">
    <location>
        <begin position="264"/>
        <end position="293"/>
    </location>
</feature>
<keyword evidence="2" id="KW-1133">Transmembrane helix</keyword>
<evidence type="ECO:0000256" key="1">
    <source>
        <dbReference type="SAM" id="MobiDB-lite"/>
    </source>
</evidence>
<comment type="caution">
    <text evidence="3">The sequence shown here is derived from an EMBL/GenBank/DDBJ whole genome shotgun (WGS) entry which is preliminary data.</text>
</comment>
<evidence type="ECO:0000313" key="3">
    <source>
        <dbReference type="EMBL" id="MBA8826645.1"/>
    </source>
</evidence>
<dbReference type="Proteomes" id="UP000569329">
    <property type="component" value="Unassembled WGS sequence"/>
</dbReference>
<dbReference type="EMBL" id="JACGWZ010000006">
    <property type="protein sequence ID" value="MBA8826645.1"/>
    <property type="molecule type" value="Genomic_DNA"/>
</dbReference>
<feature type="transmembrane region" description="Helical" evidence="2">
    <location>
        <begin position="233"/>
        <end position="252"/>
    </location>
</feature>
<name>A0A839E4A8_9PSEU</name>